<dbReference type="EMBL" id="CP008743">
    <property type="protein sequence ID" value="ARN85353.1"/>
    <property type="molecule type" value="Genomic_DNA"/>
</dbReference>
<dbReference type="PANTHER" id="PTHR42865:SF7">
    <property type="entry name" value="PROTON_GLUTAMATE-ASPARTATE SYMPORTER"/>
    <property type="match status" value="1"/>
</dbReference>
<keyword evidence="5 7" id="KW-1133">Transmembrane helix</keyword>
<protein>
    <recommendedName>
        <fullName evidence="10">Sodium:dicarboxylate symporter</fullName>
    </recommendedName>
</protein>
<feature type="transmembrane region" description="Helical" evidence="7">
    <location>
        <begin position="347"/>
        <end position="368"/>
    </location>
</feature>
<dbReference type="Pfam" id="PF00375">
    <property type="entry name" value="SDF"/>
    <property type="match status" value="1"/>
</dbReference>
<dbReference type="AlphaFoldDB" id="A0A1W6N690"/>
<evidence type="ECO:0000256" key="7">
    <source>
        <dbReference type="SAM" id="Phobius"/>
    </source>
</evidence>
<evidence type="ECO:0000256" key="3">
    <source>
        <dbReference type="ARBA" id="ARBA00022475"/>
    </source>
</evidence>
<feature type="transmembrane region" description="Helical" evidence="7">
    <location>
        <begin position="12"/>
        <end position="30"/>
    </location>
</feature>
<evidence type="ECO:0000256" key="4">
    <source>
        <dbReference type="ARBA" id="ARBA00022692"/>
    </source>
</evidence>
<reference evidence="8 9" key="1">
    <citation type="submission" date="2014-06" db="EMBL/GenBank/DDBJ databases">
        <title>The genome of the endonuclear symbiont Nucleicultrix amoebiphila.</title>
        <authorList>
            <person name="Schulz F."/>
            <person name="Horn M."/>
        </authorList>
    </citation>
    <scope>NUCLEOTIDE SEQUENCE [LARGE SCALE GENOMIC DNA]</scope>
    <source>
        <strain evidence="8 9">FS5</strain>
    </source>
</reference>
<evidence type="ECO:0000256" key="6">
    <source>
        <dbReference type="ARBA" id="ARBA00023136"/>
    </source>
</evidence>
<feature type="transmembrane region" description="Helical" evidence="7">
    <location>
        <begin position="82"/>
        <end position="104"/>
    </location>
</feature>
<feature type="transmembrane region" description="Helical" evidence="7">
    <location>
        <begin position="166"/>
        <end position="187"/>
    </location>
</feature>
<dbReference type="SUPFAM" id="SSF118215">
    <property type="entry name" value="Proton glutamate symport protein"/>
    <property type="match status" value="1"/>
</dbReference>
<dbReference type="RefSeq" id="WP_085784911.1">
    <property type="nucleotide sequence ID" value="NZ_CP008743.1"/>
</dbReference>
<evidence type="ECO:0000256" key="2">
    <source>
        <dbReference type="ARBA" id="ARBA00022448"/>
    </source>
</evidence>
<dbReference type="KEGG" id="naf:GQ61_08705"/>
<sequence length="422" mass="45917">MRSIVKLTVNIIKSPFFIFVGLGLGLYIGVYHQQLGQSMAPYGKLYISTLQMSIIPLVVTSISSSIANIFQDSRGKDYIMGIAAIFIPFLIYTSAIGIIAALILQPGFEVQGSMEVIKILRKYGLTVSPEIGMDDFIEPSNARGLMSFFFDAIPNNIFSAFADGKMIQLILVSIIFGVTLGSLKTVAKGHLLQFIVAVQEIFTKIISVVIRALPLGVFFLVSSQLAGTSVDAFLAMLNYVIILCAVIVALLLVFSIIIWRRSGFSYFNSLSAMKYPVFLALVMSSSFAAMPAAMEVLTDKFKFERTATNLLMPLGMIIFRYGTILTFSFAIIFVAQLYNIPLTMQGYMIVLVGSAIAGVTTTGAASIAALSMMSIVFEPLGLPFGAALVLFVAVDPIIDPFRSLLTMYMNVGVTSLVVNREK</sequence>
<evidence type="ECO:0000256" key="5">
    <source>
        <dbReference type="ARBA" id="ARBA00022989"/>
    </source>
</evidence>
<feature type="transmembrane region" description="Helical" evidence="7">
    <location>
        <begin position="208"/>
        <end position="226"/>
    </location>
</feature>
<dbReference type="GO" id="GO:0015293">
    <property type="term" value="F:symporter activity"/>
    <property type="evidence" value="ECO:0007669"/>
    <property type="project" value="UniProtKB-KW"/>
</dbReference>
<keyword evidence="4 7" id="KW-0812">Transmembrane</keyword>
<feature type="transmembrane region" description="Helical" evidence="7">
    <location>
        <begin position="314"/>
        <end position="335"/>
    </location>
</feature>
<keyword evidence="6 7" id="KW-0472">Membrane</keyword>
<keyword evidence="9" id="KW-1185">Reference proteome</keyword>
<dbReference type="Proteomes" id="UP000237351">
    <property type="component" value="Chromosome"/>
</dbReference>
<dbReference type="STRING" id="1414854.GQ61_08705"/>
<dbReference type="PANTHER" id="PTHR42865">
    <property type="entry name" value="PROTON/GLUTAMATE-ASPARTATE SYMPORTER"/>
    <property type="match status" value="1"/>
</dbReference>
<gene>
    <name evidence="8" type="ORF">GQ61_08705</name>
</gene>
<accession>A0A1W6N690</accession>
<evidence type="ECO:0000313" key="8">
    <source>
        <dbReference type="EMBL" id="ARN85353.1"/>
    </source>
</evidence>
<feature type="transmembrane region" description="Helical" evidence="7">
    <location>
        <begin position="380"/>
        <end position="398"/>
    </location>
</feature>
<feature type="transmembrane region" description="Helical" evidence="7">
    <location>
        <begin position="50"/>
        <end position="70"/>
    </location>
</feature>
<dbReference type="InterPro" id="IPR001991">
    <property type="entry name" value="Na-dicarboxylate_symporter"/>
</dbReference>
<proteinExistence type="predicted"/>
<dbReference type="Gene3D" id="1.10.3860.10">
    <property type="entry name" value="Sodium:dicarboxylate symporter"/>
    <property type="match status" value="1"/>
</dbReference>
<evidence type="ECO:0000313" key="9">
    <source>
        <dbReference type="Proteomes" id="UP000237351"/>
    </source>
</evidence>
<evidence type="ECO:0000256" key="1">
    <source>
        <dbReference type="ARBA" id="ARBA00004651"/>
    </source>
</evidence>
<name>A0A1W6N690_9PROT</name>
<feature type="transmembrane region" description="Helical" evidence="7">
    <location>
        <begin position="232"/>
        <end position="254"/>
    </location>
</feature>
<dbReference type="PRINTS" id="PR00173">
    <property type="entry name" value="EDTRNSPORT"/>
</dbReference>
<feature type="transmembrane region" description="Helical" evidence="7">
    <location>
        <begin position="275"/>
        <end position="294"/>
    </location>
</feature>
<evidence type="ECO:0008006" key="10">
    <source>
        <dbReference type="Google" id="ProtNLM"/>
    </source>
</evidence>
<organism evidence="8 9">
    <name type="scientific">Candidatus Nucleicultrix amoebiphila FS5</name>
    <dbReference type="NCBI Taxonomy" id="1414854"/>
    <lineage>
        <taxon>Bacteria</taxon>
        <taxon>Pseudomonadati</taxon>
        <taxon>Pseudomonadota</taxon>
        <taxon>Alphaproteobacteria</taxon>
        <taxon>Holosporales</taxon>
        <taxon>Candidatus Nucleicultricaceae</taxon>
        <taxon>Candidatus Nucleicultrix</taxon>
    </lineage>
</organism>
<keyword evidence="3" id="KW-1003">Cell membrane</keyword>
<dbReference type="OrthoDB" id="9766690at2"/>
<comment type="subcellular location">
    <subcellularLocation>
        <location evidence="1">Cell membrane</location>
        <topology evidence="1">Multi-pass membrane protein</topology>
    </subcellularLocation>
</comment>
<keyword evidence="2" id="KW-0813">Transport</keyword>
<dbReference type="InterPro" id="IPR036458">
    <property type="entry name" value="Na:dicarbo_symporter_sf"/>
</dbReference>
<dbReference type="GO" id="GO:0005886">
    <property type="term" value="C:plasma membrane"/>
    <property type="evidence" value="ECO:0007669"/>
    <property type="project" value="UniProtKB-SubCell"/>
</dbReference>